<dbReference type="InterPro" id="IPR017853">
    <property type="entry name" value="GH"/>
</dbReference>
<evidence type="ECO:0000256" key="1">
    <source>
        <dbReference type="SAM" id="SignalP"/>
    </source>
</evidence>
<dbReference type="InterPro" id="IPR004352">
    <property type="entry name" value="GH114_TIM-barrel"/>
</dbReference>
<protein>
    <recommendedName>
        <fullName evidence="2">Glycoside-hydrolase family GH114 TIM-barrel domain-containing protein</fullName>
    </recommendedName>
</protein>
<dbReference type="PANTHER" id="PTHR35273:SF2">
    <property type="entry name" value="ALPHA-GALACTOSIDASE"/>
    <property type="match status" value="1"/>
</dbReference>
<proteinExistence type="predicted"/>
<dbReference type="EMBL" id="JBAMIC010000003">
    <property type="protein sequence ID" value="KAK7110153.1"/>
    <property type="molecule type" value="Genomic_DNA"/>
</dbReference>
<feature type="chain" id="PRO_5042970572" description="Glycoside-hydrolase family GH114 TIM-barrel domain-containing protein" evidence="1">
    <location>
        <begin position="19"/>
        <end position="257"/>
    </location>
</feature>
<dbReference type="InterPro" id="IPR013785">
    <property type="entry name" value="Aldolase_TIM"/>
</dbReference>
<reference evidence="3 4" key="1">
    <citation type="submission" date="2024-02" db="EMBL/GenBank/DDBJ databases">
        <title>Chromosome-scale genome assembly of the rough periwinkle Littorina saxatilis.</title>
        <authorList>
            <person name="De Jode A."/>
            <person name="Faria R."/>
            <person name="Formenti G."/>
            <person name="Sims Y."/>
            <person name="Smith T.P."/>
            <person name="Tracey A."/>
            <person name="Wood J.M.D."/>
            <person name="Zagrodzka Z.B."/>
            <person name="Johannesson K."/>
            <person name="Butlin R.K."/>
            <person name="Leder E.H."/>
        </authorList>
    </citation>
    <scope>NUCLEOTIDE SEQUENCE [LARGE SCALE GENOMIC DNA]</scope>
    <source>
        <strain evidence="3">Snail1</strain>
        <tissue evidence="3">Muscle</tissue>
    </source>
</reference>
<name>A0AAN9BQ95_9CAEN</name>
<organism evidence="3 4">
    <name type="scientific">Littorina saxatilis</name>
    <dbReference type="NCBI Taxonomy" id="31220"/>
    <lineage>
        <taxon>Eukaryota</taxon>
        <taxon>Metazoa</taxon>
        <taxon>Spiralia</taxon>
        <taxon>Lophotrochozoa</taxon>
        <taxon>Mollusca</taxon>
        <taxon>Gastropoda</taxon>
        <taxon>Caenogastropoda</taxon>
        <taxon>Littorinimorpha</taxon>
        <taxon>Littorinoidea</taxon>
        <taxon>Littorinidae</taxon>
        <taxon>Littorina</taxon>
    </lineage>
</organism>
<keyword evidence="4" id="KW-1185">Reference proteome</keyword>
<dbReference type="AlphaFoldDB" id="A0AAN9BQ95"/>
<evidence type="ECO:0000313" key="3">
    <source>
        <dbReference type="EMBL" id="KAK7110153.1"/>
    </source>
</evidence>
<comment type="caution">
    <text evidence="3">The sequence shown here is derived from an EMBL/GenBank/DDBJ whole genome shotgun (WGS) entry which is preliminary data.</text>
</comment>
<sequence>MLREILCLALCLISGVHGYWKPSPGTTFQWQLQGTIDLHVSASVFDIDLFDAKDSDISYLKSHGEKVICYFSAGSHENWRNDVSSVPSGDIGNKLDGWAGEHWWDITSSAVHHVIQKRLDLAKSRGCDAVEPDNVDGYANNNGLGLSKTDQITFNKWLASEAHHRGLSVGLKNAVDLIDSLESSFDWAINEECLSYDECGGYKRFLDHHKAVFHVEYVDHHSQGSAKKNSVCHDSNRPSGFTTLIKDWDLTSWRLTC</sequence>
<dbReference type="Gene3D" id="3.20.20.70">
    <property type="entry name" value="Aldolase class I"/>
    <property type="match status" value="1"/>
</dbReference>
<dbReference type="SUPFAM" id="SSF51445">
    <property type="entry name" value="(Trans)glycosidases"/>
    <property type="match status" value="1"/>
</dbReference>
<feature type="signal peptide" evidence="1">
    <location>
        <begin position="1"/>
        <end position="18"/>
    </location>
</feature>
<accession>A0AAN9BQ95</accession>
<dbReference type="Proteomes" id="UP001374579">
    <property type="component" value="Unassembled WGS sequence"/>
</dbReference>
<dbReference type="Pfam" id="PF03537">
    <property type="entry name" value="Glyco_hydro_114"/>
    <property type="match status" value="1"/>
</dbReference>
<dbReference type="PANTHER" id="PTHR35273">
    <property type="entry name" value="ALPHA-1,4 POLYGALACTOSAMINIDASE, PUTATIVE (AFU_ORTHOLOGUE AFUA_3G07890)-RELATED"/>
    <property type="match status" value="1"/>
</dbReference>
<gene>
    <name evidence="3" type="ORF">V1264_014077</name>
</gene>
<evidence type="ECO:0000313" key="4">
    <source>
        <dbReference type="Proteomes" id="UP001374579"/>
    </source>
</evidence>
<feature type="domain" description="Glycoside-hydrolase family GH114 TIM-barrel" evidence="2">
    <location>
        <begin position="27"/>
        <end position="253"/>
    </location>
</feature>
<evidence type="ECO:0000259" key="2">
    <source>
        <dbReference type="Pfam" id="PF03537"/>
    </source>
</evidence>
<keyword evidence="1" id="KW-0732">Signal</keyword>